<gene>
    <name evidence="4" type="ORF">HMPREF0202_00441</name>
</gene>
<dbReference type="Gene3D" id="1.10.10.10">
    <property type="entry name" value="Winged helix-like DNA-binding domain superfamily/Winged helix DNA-binding domain"/>
    <property type="match status" value="1"/>
</dbReference>
<dbReference type="Gene3D" id="3.40.1190.20">
    <property type="match status" value="1"/>
</dbReference>
<protein>
    <submittedName>
        <fullName evidence="4">HTH domain protein</fullName>
    </submittedName>
</protein>
<dbReference type="EMBL" id="AXZF01000016">
    <property type="protein sequence ID" value="ERT69604.1"/>
    <property type="molecule type" value="Genomic_DNA"/>
</dbReference>
<dbReference type="Pfam" id="PF13412">
    <property type="entry name" value="HTH_24"/>
    <property type="match status" value="1"/>
</dbReference>
<dbReference type="GO" id="GO:0016301">
    <property type="term" value="F:kinase activity"/>
    <property type="evidence" value="ECO:0007669"/>
    <property type="project" value="UniProtKB-KW"/>
</dbReference>
<dbReference type="eggNOG" id="COG1522">
    <property type="taxonomic scope" value="Bacteria"/>
</dbReference>
<dbReference type="PANTHER" id="PTHR10584">
    <property type="entry name" value="SUGAR KINASE"/>
    <property type="match status" value="1"/>
</dbReference>
<dbReference type="STRING" id="1319815.HMPREF0202_00441"/>
<name>U7VEN1_9FUSO</name>
<evidence type="ECO:0000256" key="1">
    <source>
        <dbReference type="ARBA" id="ARBA00022679"/>
    </source>
</evidence>
<dbReference type="InterPro" id="IPR036388">
    <property type="entry name" value="WH-like_DNA-bd_sf"/>
</dbReference>
<dbReference type="Pfam" id="PF00294">
    <property type="entry name" value="PfkB"/>
    <property type="match status" value="1"/>
</dbReference>
<dbReference type="InterPro" id="IPR002173">
    <property type="entry name" value="Carboh/pur_kinase_PfkB_CS"/>
</dbReference>
<organism evidence="4 5">
    <name type="scientific">Cetobacterium somerae ATCC BAA-474</name>
    <dbReference type="NCBI Taxonomy" id="1319815"/>
    <lineage>
        <taxon>Bacteria</taxon>
        <taxon>Fusobacteriati</taxon>
        <taxon>Fusobacteriota</taxon>
        <taxon>Fusobacteriia</taxon>
        <taxon>Fusobacteriales</taxon>
        <taxon>Fusobacteriaceae</taxon>
        <taxon>Cetobacterium</taxon>
    </lineage>
</organism>
<evidence type="ECO:0000313" key="4">
    <source>
        <dbReference type="EMBL" id="ERT69604.1"/>
    </source>
</evidence>
<dbReference type="SUPFAM" id="SSF53613">
    <property type="entry name" value="Ribokinase-like"/>
    <property type="match status" value="1"/>
</dbReference>
<dbReference type="PANTHER" id="PTHR10584:SF166">
    <property type="entry name" value="RIBOKINASE"/>
    <property type="match status" value="1"/>
</dbReference>
<dbReference type="InterPro" id="IPR036390">
    <property type="entry name" value="WH_DNA-bd_sf"/>
</dbReference>
<accession>U7VEN1</accession>
<dbReference type="SUPFAM" id="SSF46785">
    <property type="entry name" value="Winged helix' DNA-binding domain"/>
    <property type="match status" value="1"/>
</dbReference>
<feature type="domain" description="Carbohydrate kinase PfkB" evidence="3">
    <location>
        <begin position="59"/>
        <end position="346"/>
    </location>
</feature>
<keyword evidence="1" id="KW-0808">Transferase</keyword>
<dbReference type="CDD" id="cd01941">
    <property type="entry name" value="YeiC_kinase_like"/>
    <property type="match status" value="1"/>
</dbReference>
<dbReference type="Proteomes" id="UP000017081">
    <property type="component" value="Unassembled WGS sequence"/>
</dbReference>
<dbReference type="HOGENOM" id="CLU_027634_11_2_0"/>
<dbReference type="AlphaFoldDB" id="U7VEN1"/>
<dbReference type="InterPro" id="IPR029056">
    <property type="entry name" value="Ribokinase-like"/>
</dbReference>
<dbReference type="PROSITE" id="PS00584">
    <property type="entry name" value="PFKB_KINASES_2"/>
    <property type="match status" value="1"/>
</dbReference>
<comment type="caution">
    <text evidence="4">The sequence shown here is derived from an EMBL/GenBank/DDBJ whole genome shotgun (WGS) entry which is preliminary data.</text>
</comment>
<keyword evidence="2" id="KW-0418">Kinase</keyword>
<dbReference type="RefSeq" id="WP_023049989.1">
    <property type="nucleotide sequence ID" value="NZ_CP173065.2"/>
</dbReference>
<keyword evidence="5" id="KW-1185">Reference proteome</keyword>
<sequence length="361" mass="39788">MTNREKEILKWIEENPFISQSELAEKADIARSSVAVHISNLIKKGKIIGKGYIIQKKSFVSVIGGTNIDISAQSYSSLKDYDSNPGKVSTSFGGVGRNIADNLSRLNQDVELITVLGDDFNGEEIKRNCKSLGINISNSLTIPNSPTSTYISILDDNNDMKLAISAMDLYDNLSIDFIKSKKEILDESKLCIIDTNIPKETIEYIVNNFSIPLFLDCVSTTKALKIKEFIGKFHTIKPNQLEAETLSGISIIDQTSLQECANFFIQKGVKQVFISLGEKGVFYSNGEICGHMKPFRTKVINTTGAGDAFMSGIAYSYLENLDIIESCKNGIACAAIAISSEKTISDNMSLENINRIKEENL</sequence>
<evidence type="ECO:0000259" key="3">
    <source>
        <dbReference type="Pfam" id="PF00294"/>
    </source>
</evidence>
<evidence type="ECO:0000313" key="5">
    <source>
        <dbReference type="Proteomes" id="UP000017081"/>
    </source>
</evidence>
<reference evidence="4 5" key="1">
    <citation type="submission" date="2013-08" db="EMBL/GenBank/DDBJ databases">
        <authorList>
            <person name="Weinstock G."/>
            <person name="Sodergren E."/>
            <person name="Wylie T."/>
            <person name="Fulton L."/>
            <person name="Fulton R."/>
            <person name="Fronick C."/>
            <person name="O'Laughlin M."/>
            <person name="Godfrey J."/>
            <person name="Miner T."/>
            <person name="Herter B."/>
            <person name="Appelbaum E."/>
            <person name="Cordes M."/>
            <person name="Lek S."/>
            <person name="Wollam A."/>
            <person name="Pepin K.H."/>
            <person name="Palsikar V.B."/>
            <person name="Mitreva M."/>
            <person name="Wilson R.K."/>
        </authorList>
    </citation>
    <scope>NUCLEOTIDE SEQUENCE [LARGE SCALE GENOMIC DNA]</scope>
    <source>
        <strain evidence="4 5">ATCC BAA-474</strain>
    </source>
</reference>
<dbReference type="PATRIC" id="fig|1319815.3.peg.424"/>
<proteinExistence type="predicted"/>
<dbReference type="eggNOG" id="COG0524">
    <property type="taxonomic scope" value="Bacteria"/>
</dbReference>
<evidence type="ECO:0000256" key="2">
    <source>
        <dbReference type="ARBA" id="ARBA00022777"/>
    </source>
</evidence>
<dbReference type="InterPro" id="IPR011611">
    <property type="entry name" value="PfkB_dom"/>
</dbReference>